<dbReference type="InterPro" id="IPR001977">
    <property type="entry name" value="Depp_CoAkinase"/>
</dbReference>
<feature type="binding site" evidence="5">
    <location>
        <begin position="12"/>
        <end position="17"/>
    </location>
    <ligand>
        <name>ATP</name>
        <dbReference type="ChEBI" id="CHEBI:30616"/>
    </ligand>
</feature>
<keyword evidence="5 7" id="KW-0808">Transferase</keyword>
<comment type="caution">
    <text evidence="7">The sequence shown here is derived from an EMBL/GenBank/DDBJ whole genome shotgun (WGS) entry which is preliminary data.</text>
</comment>
<gene>
    <name evidence="5" type="primary">coaE</name>
    <name evidence="7" type="ORF">JI746_13630</name>
</gene>
<accession>A0ABS1JRF3</accession>
<proteinExistence type="inferred from homology"/>
<evidence type="ECO:0000313" key="7">
    <source>
        <dbReference type="EMBL" id="MBL0426150.1"/>
    </source>
</evidence>
<dbReference type="PROSITE" id="PS51219">
    <property type="entry name" value="DPCK"/>
    <property type="match status" value="1"/>
</dbReference>
<keyword evidence="4 5" id="KW-0173">Coenzyme A biosynthesis</keyword>
<dbReference type="CDD" id="cd02022">
    <property type="entry name" value="DPCK"/>
    <property type="match status" value="1"/>
</dbReference>
<keyword evidence="5 7" id="KW-0418">Kinase</keyword>
<dbReference type="Pfam" id="PF01121">
    <property type="entry name" value="CoaE"/>
    <property type="match status" value="1"/>
</dbReference>
<reference evidence="7 8" key="1">
    <citation type="journal article" date="2017" name="Int. J. Syst. Evol. Microbiol.">
        <title>Ramlibacter alkalitolerans sp. nov., alkali-tolerant bacterium isolated from soil of ginseng.</title>
        <authorList>
            <person name="Lee D.H."/>
            <person name="Cha C.J."/>
        </authorList>
    </citation>
    <scope>NUCLEOTIDE SEQUENCE [LARGE SCALE GENOMIC DNA]</scope>
    <source>
        <strain evidence="7 8">KACC 19305</strain>
    </source>
</reference>
<keyword evidence="5" id="KW-0963">Cytoplasm</keyword>
<dbReference type="PANTHER" id="PTHR10695">
    <property type="entry name" value="DEPHOSPHO-COA KINASE-RELATED"/>
    <property type="match status" value="1"/>
</dbReference>
<evidence type="ECO:0000256" key="6">
    <source>
        <dbReference type="NCBIfam" id="TIGR00152"/>
    </source>
</evidence>
<comment type="catalytic activity">
    <reaction evidence="5">
        <text>3'-dephospho-CoA + ATP = ADP + CoA + H(+)</text>
        <dbReference type="Rhea" id="RHEA:18245"/>
        <dbReference type="ChEBI" id="CHEBI:15378"/>
        <dbReference type="ChEBI" id="CHEBI:30616"/>
        <dbReference type="ChEBI" id="CHEBI:57287"/>
        <dbReference type="ChEBI" id="CHEBI:57328"/>
        <dbReference type="ChEBI" id="CHEBI:456216"/>
        <dbReference type="EC" id="2.7.1.24"/>
    </reaction>
</comment>
<dbReference type="RefSeq" id="WP_201690168.1">
    <property type="nucleotide sequence ID" value="NZ_JAEQND010000007.1"/>
</dbReference>
<keyword evidence="8" id="KW-1185">Reference proteome</keyword>
<organism evidence="7 8">
    <name type="scientific">Ramlibacter alkalitolerans</name>
    <dbReference type="NCBI Taxonomy" id="2039631"/>
    <lineage>
        <taxon>Bacteria</taxon>
        <taxon>Pseudomonadati</taxon>
        <taxon>Pseudomonadota</taxon>
        <taxon>Betaproteobacteria</taxon>
        <taxon>Burkholderiales</taxon>
        <taxon>Comamonadaceae</taxon>
        <taxon>Ramlibacter</taxon>
    </lineage>
</organism>
<evidence type="ECO:0000256" key="4">
    <source>
        <dbReference type="ARBA" id="ARBA00022993"/>
    </source>
</evidence>
<keyword evidence="3 5" id="KW-0067">ATP-binding</keyword>
<evidence type="ECO:0000256" key="3">
    <source>
        <dbReference type="ARBA" id="ARBA00022840"/>
    </source>
</evidence>
<dbReference type="SUPFAM" id="SSF52540">
    <property type="entry name" value="P-loop containing nucleoside triphosphate hydrolases"/>
    <property type="match status" value="1"/>
</dbReference>
<protein>
    <recommendedName>
        <fullName evidence="5 6">Dephospho-CoA kinase</fullName>
        <ecNumber evidence="5 6">2.7.1.24</ecNumber>
    </recommendedName>
    <alternativeName>
        <fullName evidence="5">Dephosphocoenzyme A kinase</fullName>
    </alternativeName>
</protein>
<evidence type="ECO:0000256" key="1">
    <source>
        <dbReference type="ARBA" id="ARBA00009018"/>
    </source>
</evidence>
<dbReference type="Gene3D" id="3.40.50.300">
    <property type="entry name" value="P-loop containing nucleotide triphosphate hydrolases"/>
    <property type="match status" value="1"/>
</dbReference>
<dbReference type="NCBIfam" id="TIGR00152">
    <property type="entry name" value="dephospho-CoA kinase"/>
    <property type="match status" value="1"/>
</dbReference>
<dbReference type="EC" id="2.7.1.24" evidence="5 6"/>
<name>A0ABS1JRF3_9BURK</name>
<dbReference type="InterPro" id="IPR027417">
    <property type="entry name" value="P-loop_NTPase"/>
</dbReference>
<comment type="function">
    <text evidence="5">Catalyzes the phosphorylation of the 3'-hydroxyl group of dephosphocoenzyme A to form coenzyme A.</text>
</comment>
<dbReference type="PANTHER" id="PTHR10695:SF46">
    <property type="entry name" value="BIFUNCTIONAL COENZYME A SYNTHASE-RELATED"/>
    <property type="match status" value="1"/>
</dbReference>
<dbReference type="HAMAP" id="MF_00376">
    <property type="entry name" value="Dephospho_CoA_kinase"/>
    <property type="match status" value="1"/>
</dbReference>
<comment type="pathway">
    <text evidence="5">Cofactor biosynthesis; coenzyme A biosynthesis; CoA from (R)-pantothenate: step 5/5.</text>
</comment>
<evidence type="ECO:0000256" key="2">
    <source>
        <dbReference type="ARBA" id="ARBA00022741"/>
    </source>
</evidence>
<dbReference type="GO" id="GO:0004140">
    <property type="term" value="F:dephospho-CoA kinase activity"/>
    <property type="evidence" value="ECO:0007669"/>
    <property type="project" value="UniProtKB-EC"/>
</dbReference>
<evidence type="ECO:0000313" key="8">
    <source>
        <dbReference type="Proteomes" id="UP000622707"/>
    </source>
</evidence>
<dbReference type="EMBL" id="JAEQND010000007">
    <property type="protein sequence ID" value="MBL0426150.1"/>
    <property type="molecule type" value="Genomic_DNA"/>
</dbReference>
<dbReference type="Proteomes" id="UP000622707">
    <property type="component" value="Unassembled WGS sequence"/>
</dbReference>
<keyword evidence="2 5" id="KW-0547">Nucleotide-binding</keyword>
<sequence length="200" mass="21148">MPRRIGLTGGIGSGKSTVLAMLQALGAAAIDADAISRATTAPGGAAIPLIAQRFGADFITADGALDRARMRERAYAQPQARRELEQIIHPLVGAEVQRQVEAAQAAGARCIVFDIPLLVESGRWRAQLERVLVVDCEPETQVARVVARSALAPEEVRAIIAAQAPRALRLAAADLVICNEGLSLEALRNVVEQAARSFGL</sequence>
<comment type="similarity">
    <text evidence="1 5">Belongs to the CoaE family.</text>
</comment>
<comment type="subcellular location">
    <subcellularLocation>
        <location evidence="5">Cytoplasm</location>
    </subcellularLocation>
</comment>
<evidence type="ECO:0000256" key="5">
    <source>
        <dbReference type="HAMAP-Rule" id="MF_00376"/>
    </source>
</evidence>